<dbReference type="InterPro" id="IPR032675">
    <property type="entry name" value="LRR_dom_sf"/>
</dbReference>
<feature type="coiled-coil region" evidence="3">
    <location>
        <begin position="612"/>
        <end position="674"/>
    </location>
</feature>
<feature type="compositionally biased region" description="Pro residues" evidence="4">
    <location>
        <begin position="979"/>
        <end position="990"/>
    </location>
</feature>
<proteinExistence type="predicted"/>
<feature type="region of interest" description="Disordered" evidence="4">
    <location>
        <begin position="885"/>
        <end position="910"/>
    </location>
</feature>
<feature type="compositionally biased region" description="Polar residues" evidence="4">
    <location>
        <begin position="279"/>
        <end position="291"/>
    </location>
</feature>
<evidence type="ECO:0000256" key="4">
    <source>
        <dbReference type="SAM" id="MobiDB-lite"/>
    </source>
</evidence>
<keyword evidence="2" id="KW-0677">Repeat</keyword>
<dbReference type="PROSITE" id="PS51450">
    <property type="entry name" value="LRR"/>
    <property type="match status" value="1"/>
</dbReference>
<evidence type="ECO:0000256" key="2">
    <source>
        <dbReference type="ARBA" id="ARBA00022737"/>
    </source>
</evidence>
<protein>
    <submittedName>
        <fullName evidence="5">Uncharacterized protein</fullName>
    </submittedName>
</protein>
<feature type="region of interest" description="Disordered" evidence="4">
    <location>
        <begin position="957"/>
        <end position="1026"/>
    </location>
</feature>
<feature type="compositionally biased region" description="Basic and acidic residues" evidence="4">
    <location>
        <begin position="893"/>
        <end position="910"/>
    </location>
</feature>
<dbReference type="Gene3D" id="3.80.10.10">
    <property type="entry name" value="Ribonuclease Inhibitor"/>
    <property type="match status" value="1"/>
</dbReference>
<dbReference type="InterPro" id="IPR001611">
    <property type="entry name" value="Leu-rich_rpt"/>
</dbReference>
<keyword evidence="1" id="KW-0433">Leucine-rich repeat</keyword>
<reference evidence="5" key="1">
    <citation type="submission" date="2014-11" db="EMBL/GenBank/DDBJ databases">
        <authorList>
            <person name="Otto D Thomas"/>
            <person name="Naeem Raeece"/>
        </authorList>
    </citation>
    <scope>NUCLEOTIDE SEQUENCE</scope>
</reference>
<dbReference type="PANTHER" id="PTHR24366:SF96">
    <property type="entry name" value="LEUCINE RICH REPEAT CONTAINING 53"/>
    <property type="match status" value="1"/>
</dbReference>
<feature type="region of interest" description="Disordered" evidence="4">
    <location>
        <begin position="815"/>
        <end position="836"/>
    </location>
</feature>
<keyword evidence="3" id="KW-0175">Coiled coil</keyword>
<feature type="compositionally biased region" description="Basic and acidic residues" evidence="4">
    <location>
        <begin position="373"/>
        <end position="393"/>
    </location>
</feature>
<dbReference type="AlphaFoldDB" id="A0A0G4GB67"/>
<feature type="region of interest" description="Disordered" evidence="4">
    <location>
        <begin position="466"/>
        <end position="510"/>
    </location>
</feature>
<gene>
    <name evidence="5" type="ORF">Cvel_21103</name>
</gene>
<dbReference type="EMBL" id="CDMZ01001051">
    <property type="protein sequence ID" value="CEM26375.1"/>
    <property type="molecule type" value="Genomic_DNA"/>
</dbReference>
<feature type="region of interest" description="Disordered" evidence="4">
    <location>
        <begin position="546"/>
        <end position="569"/>
    </location>
</feature>
<evidence type="ECO:0000256" key="3">
    <source>
        <dbReference type="SAM" id="Coils"/>
    </source>
</evidence>
<dbReference type="PANTHER" id="PTHR24366">
    <property type="entry name" value="IG(IMMUNOGLOBULIN) AND LRR(LEUCINE RICH REPEAT) DOMAINS"/>
    <property type="match status" value="1"/>
</dbReference>
<feature type="region of interest" description="Disordered" evidence="4">
    <location>
        <begin position="174"/>
        <end position="427"/>
    </location>
</feature>
<evidence type="ECO:0000256" key="1">
    <source>
        <dbReference type="ARBA" id="ARBA00022614"/>
    </source>
</evidence>
<accession>A0A0G4GB67</accession>
<sequence>MPLTDFSRELAEGILSEYDTLESLNLSRNALVRVDNLFLLRPLGLRFLDLRWNRLVSLQGAGSLTSLEELYAGHNDLSLSSVLEVPSLPSLRVLDLSFNRLQKGEGGSQEEELRRVLDTHPSLEVLDVRGNEVASDSIAMEALRENLQTSGRIILVLSAHADGGRQEEALVKEKEEGELCTTHGGPSAIRSGSVLLTAQVGKRTRGEETGDDDEEEAAASRVRVQEQEEHDAAADSHFPPPDPRHTTGETGEVDEERKRGCRGVVAVSEGRKLAPSASGHPQVSPSHQPSLLHTHPCTDANKSNSPDDTLRQRPLPQVAAPAPPSPLHEPRSWLSGGRCEPSTDSWHVHGGNVGRGNENVRAAARSLSPPADTRGEGPRRQKRAEAVHDRSTDSPEPPRAVLHSPPTSRPPFTAPPRTHRDNEDAENLSARLRRHRAPLTVSPLPGFTVQSPGRVARLLFPDMASDNKDSPGSLPFPRELRPLLPMGRPEVEGGDIRTATGLGTWGGDRAEEKNSAVRSLAETAGLRLMVARQQVEIAELKEALHGRKQKEGLSPRPKGAQEGGRPTAKDGLIATLSREARVWREDALRLEVQKRAVEDAADGAVGAAREALARAAERIAEGRAEAAALRDLVEEGRMALRNAAEEKERLHLTCEELQEELLRSREDVALERRRTVGIREALEDAVRGFAAQQAQVEERAKRSLAKVGGRLAIVSARLRSLVEMGGKVRGWPSVDGLLWGGDEGSLGGEIIRGSPDGGDVSVSREVGEAAMEYPCEGCRQFATDMRRLARAVAHLRHERDSLRILLREAESAEADRLEDQRRAREEAERERESRDASIAGLREEISRLEGLLDAERESRSRDVEAVRKSAAESLSASAAEVETLKTRVASAEAETRDREETAAREASRHGEALRLALQQASDLRERVQQVELNLKGEELKRLRAEREVEIQSLIARTAKESVVLQQETQRHTPVRPFASSPPPRQPPHVAPPAEAAAEPLTHPSTIRAPDPPQDPSGCQSSQSRSQNLLEELRCLDEAARRLLNET</sequence>
<feature type="compositionally biased region" description="Basic and acidic residues" evidence="4">
    <location>
        <begin position="223"/>
        <end position="234"/>
    </location>
</feature>
<organism evidence="5">
    <name type="scientific">Chromera velia CCMP2878</name>
    <dbReference type="NCBI Taxonomy" id="1169474"/>
    <lineage>
        <taxon>Eukaryota</taxon>
        <taxon>Sar</taxon>
        <taxon>Alveolata</taxon>
        <taxon>Colpodellida</taxon>
        <taxon>Chromeraceae</taxon>
        <taxon>Chromera</taxon>
    </lineage>
</organism>
<name>A0A0G4GB67_9ALVE</name>
<feature type="compositionally biased region" description="Polar residues" evidence="4">
    <location>
        <begin position="1016"/>
        <end position="1026"/>
    </location>
</feature>
<dbReference type="VEuPathDB" id="CryptoDB:Cvel_21103"/>
<evidence type="ECO:0000313" key="5">
    <source>
        <dbReference type="EMBL" id="CEM26375.1"/>
    </source>
</evidence>
<dbReference type="SUPFAM" id="SSF52075">
    <property type="entry name" value="Outer arm dynein light chain 1"/>
    <property type="match status" value="1"/>
</dbReference>